<feature type="region of interest" description="Disordered" evidence="8">
    <location>
        <begin position="88"/>
        <end position="122"/>
    </location>
</feature>
<feature type="repeat" description="WD" evidence="7">
    <location>
        <begin position="515"/>
        <end position="562"/>
    </location>
</feature>
<evidence type="ECO:0000256" key="5">
    <source>
        <dbReference type="ARBA" id="ARBA00022737"/>
    </source>
</evidence>
<reference evidence="10" key="1">
    <citation type="submission" date="2025-08" db="UniProtKB">
        <authorList>
            <consortium name="RefSeq"/>
        </authorList>
    </citation>
    <scope>IDENTIFICATION</scope>
    <source>
        <tissue evidence="10">Whole body</tissue>
    </source>
</reference>
<keyword evidence="9" id="KW-1185">Reference proteome</keyword>
<evidence type="ECO:0000256" key="3">
    <source>
        <dbReference type="ARBA" id="ARBA00022490"/>
    </source>
</evidence>
<proteinExistence type="inferred from homology"/>
<comment type="subcellular location">
    <subcellularLocation>
        <location evidence="1">Cytoplasm</location>
        <location evidence="1">Cytoskeleton</location>
    </subcellularLocation>
</comment>
<dbReference type="SMART" id="SM00320">
    <property type="entry name" value="WD40"/>
    <property type="match status" value="6"/>
</dbReference>
<protein>
    <submittedName>
        <fullName evidence="10">Cytoplasmic dynein 1 intermediate chain-like isoform X8</fullName>
    </submittedName>
</protein>
<feature type="region of interest" description="Disordered" evidence="8">
    <location>
        <begin position="31"/>
        <end position="65"/>
    </location>
</feature>
<evidence type="ECO:0000313" key="9">
    <source>
        <dbReference type="Proteomes" id="UP000694924"/>
    </source>
</evidence>
<evidence type="ECO:0000256" key="1">
    <source>
        <dbReference type="ARBA" id="ARBA00004245"/>
    </source>
</evidence>
<dbReference type="InterPro" id="IPR015943">
    <property type="entry name" value="WD40/YVTN_repeat-like_dom_sf"/>
</dbReference>
<feature type="compositionally biased region" description="Basic and acidic residues" evidence="8">
    <location>
        <begin position="33"/>
        <end position="65"/>
    </location>
</feature>
<evidence type="ECO:0000256" key="7">
    <source>
        <dbReference type="PROSITE-ProRule" id="PRU00221"/>
    </source>
</evidence>
<name>A0ABM1ITM4_POLDO</name>
<keyword evidence="4 7" id="KW-0853">WD repeat</keyword>
<dbReference type="InterPro" id="IPR036322">
    <property type="entry name" value="WD40_repeat_dom_sf"/>
</dbReference>
<comment type="similarity">
    <text evidence="2">Belongs to the dynein intermediate chain family.</text>
</comment>
<dbReference type="Proteomes" id="UP000694924">
    <property type="component" value="Unplaced"/>
</dbReference>
<evidence type="ECO:0000256" key="4">
    <source>
        <dbReference type="ARBA" id="ARBA00022574"/>
    </source>
</evidence>
<dbReference type="GeneID" id="107070153"/>
<dbReference type="RefSeq" id="XP_015183561.1">
    <property type="nucleotide sequence ID" value="XM_015328075.1"/>
</dbReference>
<dbReference type="InterPro" id="IPR050687">
    <property type="entry name" value="Dynein_IC"/>
</dbReference>
<keyword evidence="6" id="KW-0206">Cytoskeleton</keyword>
<organism evidence="9 10">
    <name type="scientific">Polistes dominula</name>
    <name type="common">European paper wasp</name>
    <name type="synonym">Vespa dominula</name>
    <dbReference type="NCBI Taxonomy" id="743375"/>
    <lineage>
        <taxon>Eukaryota</taxon>
        <taxon>Metazoa</taxon>
        <taxon>Ecdysozoa</taxon>
        <taxon>Arthropoda</taxon>
        <taxon>Hexapoda</taxon>
        <taxon>Insecta</taxon>
        <taxon>Pterygota</taxon>
        <taxon>Neoptera</taxon>
        <taxon>Endopterygota</taxon>
        <taxon>Hymenoptera</taxon>
        <taxon>Apocrita</taxon>
        <taxon>Aculeata</taxon>
        <taxon>Vespoidea</taxon>
        <taxon>Vespidae</taxon>
        <taxon>Polistinae</taxon>
        <taxon>Polistini</taxon>
        <taxon>Polistes</taxon>
    </lineage>
</organism>
<evidence type="ECO:0000313" key="10">
    <source>
        <dbReference type="RefSeq" id="XP_015183561.1"/>
    </source>
</evidence>
<sequence length="697" mass="78184">MAGVSFGGLQFPTIKMMSDRKAELERKKAKLQAIREEKERRRREKEQKDVEEATVRAAGADKDHRKEIDAMLSSLGMAPVSDVLSSLSSMNSLTPEQSANATPDASLQPSSINSTQSTGRRKPRELTIVSVANTNIPPKEPVVYSKQTQTVQTTHTSHDGYFETDWWRPRKGGSAPNYLSHAFDYYVLTFDDSQAEDEENSLPHLDSFQSKLPPGILPHGLPQVKEVQPAVTQVEQEKEKEKPKKEVREFSEEEKQMIILSEDFKRFLDSTSRIVERALGESIDIYTDYTGTMDGEDGLDEKSHQQLWLNRSFFCERWSRNRCVTSMDWSPQFPELLAASYNNNDDTPNDPDGVCLVWNTKFKKSTPEFIFHCQSPVMSTTFAKFHPNLILGGTYSGQIVLWDNRVQKRTPVQRTPLSASAHTHPVYCLTVVGTQNAHNLISISTDGKLCSWSLDMLSQPQETLNLLLKQSKTIAATCLAFPHGDVNNFVVGSEDGTVYGDCRHGRKSAVVEVLYEGHQGPVTGISTHAVQGGIDFSHLFLTSSIDWTIKLWSLKEMKPLYSFEHNGDYVYDVAWSPTHPALFAAVDDSGRLDLWNLNQDTEVPVASVIVDGNPALNRVSWTPSGLHVTVGDDTGKIWVYDVAEHLAYPRSDEWNKFLYTQQDLKNNKADEELDRLNLNSGPSSLTSLTSMSSCPLR</sequence>
<dbReference type="Pfam" id="PF11540">
    <property type="entry name" value="Dynein_IC2"/>
    <property type="match status" value="1"/>
</dbReference>
<accession>A0ABM1ITM4</accession>
<dbReference type="SUPFAM" id="SSF50978">
    <property type="entry name" value="WD40 repeat-like"/>
    <property type="match status" value="1"/>
</dbReference>
<evidence type="ECO:0000256" key="6">
    <source>
        <dbReference type="ARBA" id="ARBA00023212"/>
    </source>
</evidence>
<dbReference type="PANTHER" id="PTHR12442">
    <property type="entry name" value="DYNEIN INTERMEDIATE CHAIN"/>
    <property type="match status" value="1"/>
</dbReference>
<keyword evidence="5" id="KW-0677">Repeat</keyword>
<dbReference type="PROSITE" id="PS50082">
    <property type="entry name" value="WD_REPEATS_2"/>
    <property type="match status" value="1"/>
</dbReference>
<feature type="compositionally biased region" description="Polar residues" evidence="8">
    <location>
        <begin position="94"/>
        <end position="118"/>
    </location>
</feature>
<dbReference type="Pfam" id="PF00400">
    <property type="entry name" value="WD40"/>
    <property type="match status" value="2"/>
</dbReference>
<gene>
    <name evidence="10" type="primary">LOC107070153</name>
</gene>
<dbReference type="PANTHER" id="PTHR12442:SF22">
    <property type="entry name" value="CYTOPLASMIC DYNEIN 1 INTERMEDIATE CHAIN-RELATED"/>
    <property type="match status" value="1"/>
</dbReference>
<dbReference type="Gene3D" id="2.130.10.10">
    <property type="entry name" value="YVTN repeat-like/Quinoprotein amine dehydrogenase"/>
    <property type="match status" value="1"/>
</dbReference>
<evidence type="ECO:0000256" key="8">
    <source>
        <dbReference type="SAM" id="MobiDB-lite"/>
    </source>
</evidence>
<dbReference type="InterPro" id="IPR001680">
    <property type="entry name" value="WD40_rpt"/>
</dbReference>
<dbReference type="InterPro" id="IPR025956">
    <property type="entry name" value="DYNC1I1/DYNC1I2"/>
</dbReference>
<keyword evidence="3" id="KW-0963">Cytoplasm</keyword>
<evidence type="ECO:0000256" key="2">
    <source>
        <dbReference type="ARBA" id="ARBA00011059"/>
    </source>
</evidence>